<evidence type="ECO:0000256" key="4">
    <source>
        <dbReference type="ARBA" id="ARBA00023172"/>
    </source>
</evidence>
<dbReference type="KEGG" id="cmag:CBW24_02035"/>
<evidence type="ECO:0000256" key="1">
    <source>
        <dbReference type="ARBA" id="ARBA00008857"/>
    </source>
</evidence>
<dbReference type="GO" id="GO:0006310">
    <property type="term" value="P:DNA recombination"/>
    <property type="evidence" value="ECO:0007669"/>
    <property type="project" value="UniProtKB-KW"/>
</dbReference>
<keyword evidence="4" id="KW-0233">DNA recombination</keyword>
<dbReference type="Pfam" id="PF00589">
    <property type="entry name" value="Phage_integrase"/>
    <property type="match status" value="1"/>
</dbReference>
<reference evidence="6 7" key="1">
    <citation type="submission" date="2017-05" db="EMBL/GenBank/DDBJ databases">
        <title>Comparative genomic and metabolic analysis of manganese-oxidizing mechanisms in Celeribater manganoxidans DY25T: its adaption to the environment of polymetallic nodule.</title>
        <authorList>
            <person name="Wang X."/>
        </authorList>
    </citation>
    <scope>NUCLEOTIDE SEQUENCE [LARGE SCALE GENOMIC DNA]</scope>
    <source>
        <strain evidence="6 7">DY25</strain>
    </source>
</reference>
<keyword evidence="2" id="KW-0229">DNA integration</keyword>
<dbReference type="Proteomes" id="UP000219050">
    <property type="component" value="Chromosome"/>
</dbReference>
<dbReference type="InterPro" id="IPR050808">
    <property type="entry name" value="Phage_Integrase"/>
</dbReference>
<keyword evidence="3" id="KW-0238">DNA-binding</keyword>
<evidence type="ECO:0000259" key="5">
    <source>
        <dbReference type="PROSITE" id="PS51898"/>
    </source>
</evidence>
<dbReference type="InterPro" id="IPR010998">
    <property type="entry name" value="Integrase_recombinase_N"/>
</dbReference>
<dbReference type="InterPro" id="IPR025166">
    <property type="entry name" value="Integrase_DNA_bind_dom"/>
</dbReference>
<protein>
    <recommendedName>
        <fullName evidence="5">Tyr recombinase domain-containing protein</fullName>
    </recommendedName>
</protein>
<dbReference type="InterPro" id="IPR011010">
    <property type="entry name" value="DNA_brk_join_enz"/>
</dbReference>
<gene>
    <name evidence="6" type="ORF">CBW24_02035</name>
</gene>
<keyword evidence="7" id="KW-1185">Reference proteome</keyword>
<dbReference type="AlphaFoldDB" id="A0A291LW12"/>
<dbReference type="GO" id="GO:0003677">
    <property type="term" value="F:DNA binding"/>
    <property type="evidence" value="ECO:0007669"/>
    <property type="project" value="UniProtKB-KW"/>
</dbReference>
<dbReference type="SUPFAM" id="SSF56349">
    <property type="entry name" value="DNA breaking-rejoining enzymes"/>
    <property type="match status" value="1"/>
</dbReference>
<dbReference type="InterPro" id="IPR002104">
    <property type="entry name" value="Integrase_catalytic"/>
</dbReference>
<evidence type="ECO:0000313" key="6">
    <source>
        <dbReference type="EMBL" id="ATI40899.1"/>
    </source>
</evidence>
<dbReference type="InterPro" id="IPR013762">
    <property type="entry name" value="Integrase-like_cat_sf"/>
</dbReference>
<sequence length="431" mass="47894">MCCPRSIMTKSPRVRLTDANIKAAELPPGRKEAVIWDAEVRNFGLRLRENSKTYIVMYRPQGAGRGTNSKRLKIGSPATVPNVKEARNLARAALGRVAAGGDPAAERRATQQRATKSVGAMLERYDAHLARRQYVTRTDVLSLLQRRLEHLKHRDISELRGSDIAQMIERLDAADTGSKGSTFRSRLNAFLNWCTFDARVIDANPLAGYRRRRDTRAERVARTTRGRALSDAEVVAIWSAATPDTAFGRMMRFLILTGCRRNEGARLMWEMVDRKQACVKLPATFTKQARGHTVYIAPALEGVFASCAVDARGPQWVFPSPRTGQPMSGWSKIMDRNNLRGQGSSTQGKLGFVASCGVDFSLHDLRRTFRTGLSRLGIDREIAELALGHAREDLEARYNRDGCEEALRNAFAAWAGHLESAVGAKEHDVFG</sequence>
<dbReference type="Gene3D" id="1.10.150.130">
    <property type="match status" value="1"/>
</dbReference>
<dbReference type="Pfam" id="PF13356">
    <property type="entry name" value="Arm-DNA-bind_3"/>
    <property type="match status" value="1"/>
</dbReference>
<dbReference type="EMBL" id="CP021404">
    <property type="protein sequence ID" value="ATI40899.1"/>
    <property type="molecule type" value="Genomic_DNA"/>
</dbReference>
<proteinExistence type="inferred from homology"/>
<dbReference type="Gene3D" id="1.10.443.10">
    <property type="entry name" value="Intergrase catalytic core"/>
    <property type="match status" value="1"/>
</dbReference>
<organism evidence="6 7">
    <name type="scientific">Pacificitalea manganoxidans</name>
    <dbReference type="NCBI Taxonomy" id="1411902"/>
    <lineage>
        <taxon>Bacteria</taxon>
        <taxon>Pseudomonadati</taxon>
        <taxon>Pseudomonadota</taxon>
        <taxon>Alphaproteobacteria</taxon>
        <taxon>Rhodobacterales</taxon>
        <taxon>Paracoccaceae</taxon>
        <taxon>Pacificitalea</taxon>
    </lineage>
</organism>
<evidence type="ECO:0000256" key="3">
    <source>
        <dbReference type="ARBA" id="ARBA00023125"/>
    </source>
</evidence>
<dbReference type="InterPro" id="IPR038488">
    <property type="entry name" value="Integrase_DNA-bd_sf"/>
</dbReference>
<dbReference type="Gene3D" id="3.30.160.390">
    <property type="entry name" value="Integrase, DNA-binding domain"/>
    <property type="match status" value="1"/>
</dbReference>
<dbReference type="PANTHER" id="PTHR30629:SF2">
    <property type="entry name" value="PROPHAGE INTEGRASE INTS-RELATED"/>
    <property type="match status" value="1"/>
</dbReference>
<evidence type="ECO:0000256" key="2">
    <source>
        <dbReference type="ARBA" id="ARBA00022908"/>
    </source>
</evidence>
<dbReference type="GO" id="GO:0015074">
    <property type="term" value="P:DNA integration"/>
    <property type="evidence" value="ECO:0007669"/>
    <property type="project" value="UniProtKB-KW"/>
</dbReference>
<comment type="similarity">
    <text evidence="1">Belongs to the 'phage' integrase family.</text>
</comment>
<name>A0A291LW12_9RHOB</name>
<dbReference type="PROSITE" id="PS51898">
    <property type="entry name" value="TYR_RECOMBINASE"/>
    <property type="match status" value="1"/>
</dbReference>
<evidence type="ECO:0000313" key="7">
    <source>
        <dbReference type="Proteomes" id="UP000219050"/>
    </source>
</evidence>
<feature type="domain" description="Tyr recombinase" evidence="5">
    <location>
        <begin position="224"/>
        <end position="412"/>
    </location>
</feature>
<accession>A0A291LW12</accession>
<dbReference type="PANTHER" id="PTHR30629">
    <property type="entry name" value="PROPHAGE INTEGRASE"/>
    <property type="match status" value="1"/>
</dbReference>